<protein>
    <submittedName>
        <fullName evidence="6">TetR family transcriptional regulator</fullName>
    </submittedName>
</protein>
<evidence type="ECO:0000313" key="7">
    <source>
        <dbReference type="Proteomes" id="UP000433493"/>
    </source>
</evidence>
<dbReference type="InterPro" id="IPR004111">
    <property type="entry name" value="Repressor_TetR_C"/>
</dbReference>
<evidence type="ECO:0000256" key="4">
    <source>
        <dbReference type="PROSITE-ProRule" id="PRU00335"/>
    </source>
</evidence>
<organism evidence="6 7">
    <name type="scientific">Gulosibacter chungangensis</name>
    <dbReference type="NCBI Taxonomy" id="979746"/>
    <lineage>
        <taxon>Bacteria</taxon>
        <taxon>Bacillati</taxon>
        <taxon>Actinomycetota</taxon>
        <taxon>Actinomycetes</taxon>
        <taxon>Micrococcales</taxon>
        <taxon>Microbacteriaceae</taxon>
        <taxon>Gulosibacter</taxon>
    </lineage>
</organism>
<dbReference type="AlphaFoldDB" id="A0A7J5B9K8"/>
<gene>
    <name evidence="6" type="ORF">F8O05_14555</name>
</gene>
<dbReference type="SUPFAM" id="SSF48498">
    <property type="entry name" value="Tetracyclin repressor-like, C-terminal domain"/>
    <property type="match status" value="1"/>
</dbReference>
<name>A0A7J5B9K8_9MICO</name>
<dbReference type="Proteomes" id="UP000433493">
    <property type="component" value="Unassembled WGS sequence"/>
</dbReference>
<keyword evidence="7" id="KW-1185">Reference proteome</keyword>
<dbReference type="InterPro" id="IPR001647">
    <property type="entry name" value="HTH_TetR"/>
</dbReference>
<dbReference type="Gene3D" id="1.10.357.10">
    <property type="entry name" value="Tetracycline Repressor, domain 2"/>
    <property type="match status" value="1"/>
</dbReference>
<dbReference type="SUPFAM" id="SSF46689">
    <property type="entry name" value="Homeodomain-like"/>
    <property type="match status" value="1"/>
</dbReference>
<feature type="DNA-binding region" description="H-T-H motif" evidence="4">
    <location>
        <begin position="38"/>
        <end position="57"/>
    </location>
</feature>
<reference evidence="6 7" key="1">
    <citation type="submission" date="2019-09" db="EMBL/GenBank/DDBJ databases">
        <title>Phylogeny of genus Pseudoclavibacter and closely related genus.</title>
        <authorList>
            <person name="Li Y."/>
        </authorList>
    </citation>
    <scope>NUCLEOTIDE SEQUENCE [LARGE SCALE GENOMIC DNA]</scope>
    <source>
        <strain evidence="6 7">KCTC 13959</strain>
    </source>
</reference>
<dbReference type="Pfam" id="PF00440">
    <property type="entry name" value="TetR_N"/>
    <property type="match status" value="1"/>
</dbReference>
<keyword evidence="2 4" id="KW-0238">DNA-binding</keyword>
<dbReference type="GO" id="GO:0003677">
    <property type="term" value="F:DNA binding"/>
    <property type="evidence" value="ECO:0007669"/>
    <property type="project" value="UniProtKB-UniRule"/>
</dbReference>
<evidence type="ECO:0000256" key="2">
    <source>
        <dbReference type="ARBA" id="ARBA00023125"/>
    </source>
</evidence>
<sequence length="230" mass="25582">MTGSRRSVGRPRTRLLDRDGITLAAKNIVTSNGVNALTMASLASALGVTPSALYNHAESKFEILDWIRESIYDGIDVSAFDTKPLPEALEDWAVNYLEAVVTHRQLLQLLAISRTSGPEKSLEMYERVTTALTDNGWPLESCVLLIESIEAFIFGATVKEFFHQRNIEEHDISAIAPTYQDALERRAQVDCEAKKEEFFRVGVRAILTWNAEQLGVTIDSEPLRADCPLG</sequence>
<dbReference type="EMBL" id="WBKB01000015">
    <property type="protein sequence ID" value="KAB1640473.1"/>
    <property type="molecule type" value="Genomic_DNA"/>
</dbReference>
<dbReference type="GO" id="GO:0045892">
    <property type="term" value="P:negative regulation of DNA-templated transcription"/>
    <property type="evidence" value="ECO:0007669"/>
    <property type="project" value="InterPro"/>
</dbReference>
<evidence type="ECO:0000256" key="1">
    <source>
        <dbReference type="ARBA" id="ARBA00023015"/>
    </source>
</evidence>
<feature type="domain" description="HTH tetR-type" evidence="5">
    <location>
        <begin position="15"/>
        <end position="75"/>
    </location>
</feature>
<accession>A0A7J5B9K8</accession>
<keyword evidence="3" id="KW-0804">Transcription</keyword>
<evidence type="ECO:0000256" key="3">
    <source>
        <dbReference type="ARBA" id="ARBA00023163"/>
    </source>
</evidence>
<evidence type="ECO:0000259" key="5">
    <source>
        <dbReference type="PROSITE" id="PS50977"/>
    </source>
</evidence>
<comment type="caution">
    <text evidence="6">The sequence shown here is derived from an EMBL/GenBank/DDBJ whole genome shotgun (WGS) entry which is preliminary data.</text>
</comment>
<keyword evidence="1" id="KW-0805">Transcription regulation</keyword>
<dbReference type="PROSITE" id="PS50977">
    <property type="entry name" value="HTH_TETR_2"/>
    <property type="match status" value="1"/>
</dbReference>
<dbReference type="Pfam" id="PF02909">
    <property type="entry name" value="TetR_C_1"/>
    <property type="match status" value="1"/>
</dbReference>
<proteinExistence type="predicted"/>
<evidence type="ECO:0000313" key="6">
    <source>
        <dbReference type="EMBL" id="KAB1640473.1"/>
    </source>
</evidence>
<dbReference type="InterPro" id="IPR036271">
    <property type="entry name" value="Tet_transcr_reg_TetR-rel_C_sf"/>
</dbReference>
<dbReference type="OrthoDB" id="3291296at2"/>
<dbReference type="RefSeq" id="WP_158053478.1">
    <property type="nucleotide sequence ID" value="NZ_WBKB01000015.1"/>
</dbReference>
<dbReference type="InterPro" id="IPR009057">
    <property type="entry name" value="Homeodomain-like_sf"/>
</dbReference>